<dbReference type="SMART" id="SM00421">
    <property type="entry name" value="HTH_LUXR"/>
    <property type="match status" value="1"/>
</dbReference>
<dbReference type="OrthoDB" id="9150154at2"/>
<dbReference type="AlphaFoldDB" id="A0A480AJU9"/>
<organism evidence="2 3">
    <name type="scientific">Pseudaquabacterium pictum</name>
    <dbReference type="NCBI Taxonomy" id="2315236"/>
    <lineage>
        <taxon>Bacteria</taxon>
        <taxon>Pseudomonadati</taxon>
        <taxon>Pseudomonadota</taxon>
        <taxon>Betaproteobacteria</taxon>
        <taxon>Burkholderiales</taxon>
        <taxon>Sphaerotilaceae</taxon>
        <taxon>Pseudaquabacterium</taxon>
    </lineage>
</organism>
<dbReference type="SUPFAM" id="SSF46894">
    <property type="entry name" value="C-terminal effector domain of the bipartite response regulators"/>
    <property type="match status" value="1"/>
</dbReference>
<dbReference type="InterPro" id="IPR036388">
    <property type="entry name" value="WH-like_DNA-bd_sf"/>
</dbReference>
<dbReference type="InterPro" id="IPR016032">
    <property type="entry name" value="Sig_transdc_resp-reg_C-effctor"/>
</dbReference>
<proteinExistence type="predicted"/>
<dbReference type="GO" id="GO:0003677">
    <property type="term" value="F:DNA binding"/>
    <property type="evidence" value="ECO:0007669"/>
    <property type="project" value="InterPro"/>
</dbReference>
<dbReference type="Gene3D" id="1.10.10.10">
    <property type="entry name" value="Winged helix-like DNA-binding domain superfamily/Winged helix DNA-binding domain"/>
    <property type="match status" value="1"/>
</dbReference>
<gene>
    <name evidence="2" type="ORF">AQPW35_00610</name>
</gene>
<comment type="caution">
    <text evidence="2">The sequence shown here is derived from an EMBL/GenBank/DDBJ whole genome shotgun (WGS) entry which is preliminary data.</text>
</comment>
<evidence type="ECO:0000313" key="2">
    <source>
        <dbReference type="EMBL" id="GCL60980.1"/>
    </source>
</evidence>
<protein>
    <recommendedName>
        <fullName evidence="1">HTH luxR-type domain-containing protein</fullName>
    </recommendedName>
</protein>
<dbReference type="EMBL" id="BJCL01000001">
    <property type="protein sequence ID" value="GCL60980.1"/>
    <property type="molecule type" value="Genomic_DNA"/>
</dbReference>
<dbReference type="InterPro" id="IPR000792">
    <property type="entry name" value="Tscrpt_reg_LuxR_C"/>
</dbReference>
<name>A0A480AJU9_9BURK</name>
<accession>A0A480AJU9</accession>
<reference evidence="3" key="1">
    <citation type="submission" date="2019-03" db="EMBL/GenBank/DDBJ databases">
        <title>Aquabacterium pictum sp.nov., the first bacteriochlorophyll a-containing freshwater bacterium in the genus Aquabacterium of the class Betaproteobacteria.</title>
        <authorList>
            <person name="Hirose S."/>
            <person name="Tank M."/>
            <person name="Hara E."/>
            <person name="Tamaki H."/>
            <person name="Takaichi S."/>
            <person name="Haruta S."/>
            <person name="Hanada S."/>
        </authorList>
    </citation>
    <scope>NUCLEOTIDE SEQUENCE [LARGE SCALE GENOMIC DNA]</scope>
    <source>
        <strain evidence="3">W35</strain>
    </source>
</reference>
<evidence type="ECO:0000259" key="1">
    <source>
        <dbReference type="SMART" id="SM00421"/>
    </source>
</evidence>
<sequence length="233" mass="23926">MYTETDTATFAQPVNWQALRAAAPAPQLQPPTQQVHPAALGLPLQLLDVVDIGVLLVDVAARLLYANPAARLACQEGAPLALCQGQLHGNPQTQQRVDTALLAAQRGQWSMLSLRRGSRTQAVAVVPLGSNSGIGGGATAALLLGSDGRPSRLALQFFSQNSGLTPAEAAVLDALCAGLKPAQIALAGGVAVCTVRSQISAVRAKTGARSVSDLLRTVGGLPPIARHTTQALA</sequence>
<dbReference type="Proteomes" id="UP000301751">
    <property type="component" value="Unassembled WGS sequence"/>
</dbReference>
<keyword evidence="3" id="KW-1185">Reference proteome</keyword>
<dbReference type="RefSeq" id="WP_137731450.1">
    <property type="nucleotide sequence ID" value="NZ_BJCL01000001.1"/>
</dbReference>
<evidence type="ECO:0000313" key="3">
    <source>
        <dbReference type="Proteomes" id="UP000301751"/>
    </source>
</evidence>
<feature type="domain" description="HTH luxR-type" evidence="1">
    <location>
        <begin position="161"/>
        <end position="218"/>
    </location>
</feature>
<dbReference type="GO" id="GO:0006355">
    <property type="term" value="P:regulation of DNA-templated transcription"/>
    <property type="evidence" value="ECO:0007669"/>
    <property type="project" value="InterPro"/>
</dbReference>